<sequence>MTASPAVEPVVSTHRGRLPARQTSADTAGRSAVGAHTDAGTAAVGARTAAGTSADETAADTAARDVAGDMAARDVAESTAARNGVRALGPAGRPALRRVPVPDPDPAFDDETSEEIGWETTALPFAAFSTATPPSVRSRAHLRLVPGRHRGRGRGRRSGRRRGWRRRRPG</sequence>
<evidence type="ECO:0000313" key="2">
    <source>
        <dbReference type="EMBL" id="ABK53529.1"/>
    </source>
</evidence>
<gene>
    <name evidence="2" type="ordered locus">Acel_1757</name>
</gene>
<dbReference type="EMBL" id="CP000481">
    <property type="protein sequence ID" value="ABK53529.1"/>
    <property type="molecule type" value="Genomic_DNA"/>
</dbReference>
<dbReference type="STRING" id="351607.Acel_1757"/>
<reference evidence="2 3" key="1">
    <citation type="journal article" date="2009" name="Genome Res.">
        <title>Complete genome of the cellulolytic thermophile Acidothermus cellulolyticus 11B provides insights into its ecophysiological and evolutionary adaptations.</title>
        <authorList>
            <person name="Barabote R.D."/>
            <person name="Xie G."/>
            <person name="Leu D.H."/>
            <person name="Normand P."/>
            <person name="Necsulea A."/>
            <person name="Daubin V."/>
            <person name="Medigue C."/>
            <person name="Adney W.S."/>
            <person name="Xu X.C."/>
            <person name="Lapidus A."/>
            <person name="Parales R.E."/>
            <person name="Detter C."/>
            <person name="Pujic P."/>
            <person name="Bruce D."/>
            <person name="Lavire C."/>
            <person name="Challacombe J.F."/>
            <person name="Brettin T.S."/>
            <person name="Berry A.M."/>
        </authorList>
    </citation>
    <scope>NUCLEOTIDE SEQUENCE [LARGE SCALE GENOMIC DNA]</scope>
    <source>
        <strain evidence="3">ATCC 43068 / DSM 8971 / 11B</strain>
    </source>
</reference>
<feature type="region of interest" description="Disordered" evidence="1">
    <location>
        <begin position="77"/>
        <end position="112"/>
    </location>
</feature>
<feature type="compositionally biased region" description="Basic residues" evidence="1">
    <location>
        <begin position="138"/>
        <end position="170"/>
    </location>
</feature>
<feature type="region of interest" description="Disordered" evidence="1">
    <location>
        <begin position="1"/>
        <end position="36"/>
    </location>
</feature>
<dbReference type="AlphaFoldDB" id="A0LVR9"/>
<feature type="region of interest" description="Disordered" evidence="1">
    <location>
        <begin position="130"/>
        <end position="170"/>
    </location>
</feature>
<proteinExistence type="predicted"/>
<accession>A0LVR9</accession>
<protein>
    <submittedName>
        <fullName evidence="2">Uncharacterized protein</fullName>
    </submittedName>
</protein>
<evidence type="ECO:0000313" key="3">
    <source>
        <dbReference type="Proteomes" id="UP000008221"/>
    </source>
</evidence>
<organism evidence="2 3">
    <name type="scientific">Acidothermus cellulolyticus (strain ATCC 43068 / DSM 8971 / 11B)</name>
    <dbReference type="NCBI Taxonomy" id="351607"/>
    <lineage>
        <taxon>Bacteria</taxon>
        <taxon>Bacillati</taxon>
        <taxon>Actinomycetota</taxon>
        <taxon>Actinomycetes</taxon>
        <taxon>Acidothermales</taxon>
        <taxon>Acidothermaceae</taxon>
        <taxon>Acidothermus</taxon>
    </lineage>
</organism>
<dbReference type="HOGENOM" id="CLU_1567305_0_0_11"/>
<keyword evidence="3" id="KW-1185">Reference proteome</keyword>
<dbReference type="InParanoid" id="A0LVR9"/>
<name>A0LVR9_ACIC1</name>
<evidence type="ECO:0000256" key="1">
    <source>
        <dbReference type="SAM" id="MobiDB-lite"/>
    </source>
</evidence>
<dbReference type="Proteomes" id="UP000008221">
    <property type="component" value="Chromosome"/>
</dbReference>
<dbReference type="KEGG" id="ace:Acel_1757"/>